<feature type="region of interest" description="Disordered" evidence="1">
    <location>
        <begin position="1"/>
        <end position="27"/>
    </location>
</feature>
<name>A0ABN0Z8I2_9BACI</name>
<dbReference type="EMBL" id="BAAADM010000037">
    <property type="protein sequence ID" value="GAA0438560.1"/>
    <property type="molecule type" value="Genomic_DNA"/>
</dbReference>
<accession>A0ABN0Z8I2</accession>
<dbReference type="Proteomes" id="UP001501459">
    <property type="component" value="Unassembled WGS sequence"/>
</dbReference>
<protein>
    <submittedName>
        <fullName evidence="2">Uncharacterized protein</fullName>
    </submittedName>
</protein>
<evidence type="ECO:0000313" key="2">
    <source>
        <dbReference type="EMBL" id="GAA0438560.1"/>
    </source>
</evidence>
<comment type="caution">
    <text evidence="2">The sequence shown here is derived from an EMBL/GenBank/DDBJ whole genome shotgun (WGS) entry which is preliminary data.</text>
</comment>
<proteinExistence type="predicted"/>
<evidence type="ECO:0000313" key="3">
    <source>
        <dbReference type="Proteomes" id="UP001501459"/>
    </source>
</evidence>
<organism evidence="2 3">
    <name type="scientific">Lentibacillus halophilus</name>
    <dbReference type="NCBI Taxonomy" id="295065"/>
    <lineage>
        <taxon>Bacteria</taxon>
        <taxon>Bacillati</taxon>
        <taxon>Bacillota</taxon>
        <taxon>Bacilli</taxon>
        <taxon>Bacillales</taxon>
        <taxon>Bacillaceae</taxon>
        <taxon>Lentibacillus</taxon>
    </lineage>
</organism>
<keyword evidence="3" id="KW-1185">Reference proteome</keyword>
<reference evidence="2 3" key="1">
    <citation type="journal article" date="2019" name="Int. J. Syst. Evol. Microbiol.">
        <title>The Global Catalogue of Microorganisms (GCM) 10K type strain sequencing project: providing services to taxonomists for standard genome sequencing and annotation.</title>
        <authorList>
            <consortium name="The Broad Institute Genomics Platform"/>
            <consortium name="The Broad Institute Genome Sequencing Center for Infectious Disease"/>
            <person name="Wu L."/>
            <person name="Ma J."/>
        </authorList>
    </citation>
    <scope>NUCLEOTIDE SEQUENCE [LARGE SCALE GENOMIC DNA]</scope>
    <source>
        <strain evidence="2 3">JCM 12149</strain>
    </source>
</reference>
<evidence type="ECO:0000256" key="1">
    <source>
        <dbReference type="SAM" id="MobiDB-lite"/>
    </source>
</evidence>
<dbReference type="RefSeq" id="WP_343752082.1">
    <property type="nucleotide sequence ID" value="NZ_BAAADM010000037.1"/>
</dbReference>
<sequence length="299" mass="34225">MNEYSFSPLPFNNKDESPSASELNSEIPKDSKFKSIIKHTNNEILNFEKKKKQKKEDLLVKVKSLQESGRIGLRELNVISSGIQRVFTSMYNNLFGKGNSRGPIPKNILESSELILNNTSPGSFNMHLGLTEDNPIIESYDYDSINYFYDLMEDINSQEDYTEIADNYGIRTFNILKNWFQDLENEQVEFDLTYLDKGDKVSLSKNKISSITKTLSNIKTKEISESIQVDGKLLAADYSKLSFSISWNGKEIKGKTNAEVFNKGLTINNTYTFKLTKKIITNISTNEEKESYYLNQVIE</sequence>
<gene>
    <name evidence="2" type="ORF">GCM10008983_14320</name>
</gene>